<comment type="caution">
    <text evidence="1">The sequence shown here is derived from an EMBL/GenBank/DDBJ whole genome shotgun (WGS) entry which is preliminary data.</text>
</comment>
<feature type="non-terminal residue" evidence="1">
    <location>
        <position position="89"/>
    </location>
</feature>
<protein>
    <submittedName>
        <fullName evidence="1">Uncharacterized protein</fullName>
    </submittedName>
</protein>
<dbReference type="Proteomes" id="UP001642360">
    <property type="component" value="Unassembled WGS sequence"/>
</dbReference>
<proteinExistence type="predicted"/>
<dbReference type="AlphaFoldDB" id="A0ABC8SD56"/>
<gene>
    <name evidence="1" type="ORF">ILEXP_LOCUS23520</name>
</gene>
<accession>A0ABC8SD56</accession>
<evidence type="ECO:0000313" key="1">
    <source>
        <dbReference type="EMBL" id="CAK9155129.1"/>
    </source>
</evidence>
<reference evidence="1 2" key="1">
    <citation type="submission" date="2024-02" db="EMBL/GenBank/DDBJ databases">
        <authorList>
            <person name="Vignale AGUSTIN F."/>
            <person name="Sosa J E."/>
            <person name="Modenutti C."/>
        </authorList>
    </citation>
    <scope>NUCLEOTIDE SEQUENCE [LARGE SCALE GENOMIC DNA]</scope>
</reference>
<organism evidence="1 2">
    <name type="scientific">Ilex paraguariensis</name>
    <name type="common">yerba mate</name>
    <dbReference type="NCBI Taxonomy" id="185542"/>
    <lineage>
        <taxon>Eukaryota</taxon>
        <taxon>Viridiplantae</taxon>
        <taxon>Streptophyta</taxon>
        <taxon>Embryophyta</taxon>
        <taxon>Tracheophyta</taxon>
        <taxon>Spermatophyta</taxon>
        <taxon>Magnoliopsida</taxon>
        <taxon>eudicotyledons</taxon>
        <taxon>Gunneridae</taxon>
        <taxon>Pentapetalae</taxon>
        <taxon>asterids</taxon>
        <taxon>campanulids</taxon>
        <taxon>Aquifoliales</taxon>
        <taxon>Aquifoliaceae</taxon>
        <taxon>Ilex</taxon>
    </lineage>
</organism>
<sequence>MGEPLKLGEQVVQASNERAIHFVGDQAIRDHDGQASQVAWKRDRRVNEKGLGALGMGAIGQASQALGVEAMEIQAPGTRVAVTQALVKA</sequence>
<dbReference type="EMBL" id="CAUOFW020002636">
    <property type="protein sequence ID" value="CAK9155129.1"/>
    <property type="molecule type" value="Genomic_DNA"/>
</dbReference>
<name>A0ABC8SD56_9AQUA</name>
<evidence type="ECO:0000313" key="2">
    <source>
        <dbReference type="Proteomes" id="UP001642360"/>
    </source>
</evidence>
<keyword evidence="2" id="KW-1185">Reference proteome</keyword>